<name>A0AA48M3F4_9ZZZZ</name>
<dbReference type="AlphaFoldDB" id="A0AA48M3F4"/>
<sequence length="189" mass="20488">MLARIVVAAISLIAYFTYTKIGSGPVTGHFGGSGYIVENKKYRYDYAVSGGSSFGGVLIATGRQQGMSQGGVTAAVHYFDESSASEFVRTQKPGHCSAEFFNAHAQFKLLIPATLEVQKQLAALRFDDHDDTSSWRRFTLKGYCVSRANSVTIDGKPAVAPFNMFDNCTTMVATGVAVQPQPLPQFARR</sequence>
<gene>
    <name evidence="1" type="ORF">AMST5_03632</name>
</gene>
<reference evidence="1" key="1">
    <citation type="submission" date="2023-07" db="EMBL/GenBank/DDBJ databases">
        <authorList>
            <person name="Pelsma A.J. K."/>
        </authorList>
    </citation>
    <scope>NUCLEOTIDE SEQUENCE</scope>
</reference>
<dbReference type="EMBL" id="OY288114">
    <property type="protein sequence ID" value="CAJ0885618.1"/>
    <property type="molecule type" value="Genomic_DNA"/>
</dbReference>
<protein>
    <submittedName>
        <fullName evidence="1">Uncharacterized protein</fullName>
    </submittedName>
</protein>
<evidence type="ECO:0000313" key="1">
    <source>
        <dbReference type="EMBL" id="CAJ0885618.1"/>
    </source>
</evidence>
<accession>A0AA48M3F4</accession>
<proteinExistence type="predicted"/>
<organism evidence="1">
    <name type="scientific">freshwater sediment metagenome</name>
    <dbReference type="NCBI Taxonomy" id="556182"/>
    <lineage>
        <taxon>unclassified sequences</taxon>
        <taxon>metagenomes</taxon>
        <taxon>ecological metagenomes</taxon>
    </lineage>
</organism>